<dbReference type="AlphaFoldDB" id="W4VAX9"/>
<organism evidence="1 2">
    <name type="scientific">Acetivibrio straminisolvens JCM 21531</name>
    <dbReference type="NCBI Taxonomy" id="1294263"/>
    <lineage>
        <taxon>Bacteria</taxon>
        <taxon>Bacillati</taxon>
        <taxon>Bacillota</taxon>
        <taxon>Clostridia</taxon>
        <taxon>Eubacteriales</taxon>
        <taxon>Oscillospiraceae</taxon>
        <taxon>Acetivibrio</taxon>
    </lineage>
</organism>
<evidence type="ECO:0000313" key="2">
    <source>
        <dbReference type="Proteomes" id="UP000019109"/>
    </source>
</evidence>
<gene>
    <name evidence="1" type="ORF">JCM21531_3952</name>
</gene>
<accession>W4VAX9</accession>
<evidence type="ECO:0000313" key="1">
    <source>
        <dbReference type="EMBL" id="GAE90352.1"/>
    </source>
</evidence>
<dbReference type="EMBL" id="BAVR01000066">
    <property type="protein sequence ID" value="GAE90352.1"/>
    <property type="molecule type" value="Genomic_DNA"/>
</dbReference>
<keyword evidence="2" id="KW-1185">Reference proteome</keyword>
<name>W4VAX9_9FIRM</name>
<reference evidence="1" key="1">
    <citation type="journal article" date="2014" name="Genome Announc.">
        <title>Draft Genome Sequence of Clostridium straminisolvens Strain JCM 21531T, Isolated from a Cellulose-Degrading Bacterial Community.</title>
        <authorList>
            <person name="Yuki M."/>
            <person name="Oshima K."/>
            <person name="Suda W."/>
            <person name="Sakamoto M."/>
            <person name="Kitamura K."/>
            <person name="Iida T."/>
            <person name="Hattori M."/>
            <person name="Ohkuma M."/>
        </authorList>
    </citation>
    <scope>NUCLEOTIDE SEQUENCE [LARGE SCALE GENOMIC DNA]</scope>
    <source>
        <strain evidence="1">JCM 21531</strain>
    </source>
</reference>
<comment type="caution">
    <text evidence="1">The sequence shown here is derived from an EMBL/GenBank/DDBJ whole genome shotgun (WGS) entry which is preliminary data.</text>
</comment>
<dbReference type="STRING" id="1294263.JCM21531_3952"/>
<dbReference type="OrthoDB" id="2081598at2"/>
<protein>
    <submittedName>
        <fullName evidence="1">Uncharacterized protein</fullName>
    </submittedName>
</protein>
<sequence>MKPKMFVKAAAKLKNILLLAIVLGVFLATKNVPFLLLGAAGYIYFIMQTLRDPEFVKDFNKEMQVEGIQDLNEECNRLYQNVFKRLPGGMRDRIRNVYKEKQALVSYYVQTNSDPLKQRIVEQALNLVIVYLKLMYNYNIRIREINSINARKFIDRINANKKKQEFLTNPRAVADLQRAVELDEKILERINIEKSELETISSKLDYIESAILMFKHQIVSNTDTDPVVGDIDNVINEAIALDNVLTSHRNERLRL</sequence>
<dbReference type="Proteomes" id="UP000019109">
    <property type="component" value="Unassembled WGS sequence"/>
</dbReference>
<proteinExistence type="predicted"/>